<accession>A0A382LAM2</accession>
<dbReference type="EMBL" id="UINC01085486">
    <property type="protein sequence ID" value="SVC33083.1"/>
    <property type="molecule type" value="Genomic_DNA"/>
</dbReference>
<dbReference type="InterPro" id="IPR002933">
    <property type="entry name" value="Peptidase_M20"/>
</dbReference>
<name>A0A382LAM2_9ZZZZ</name>
<dbReference type="SUPFAM" id="SSF53187">
    <property type="entry name" value="Zn-dependent exopeptidases"/>
    <property type="match status" value="1"/>
</dbReference>
<organism evidence="1">
    <name type="scientific">marine metagenome</name>
    <dbReference type="NCBI Taxonomy" id="408172"/>
    <lineage>
        <taxon>unclassified sequences</taxon>
        <taxon>metagenomes</taxon>
        <taxon>ecological metagenomes</taxon>
    </lineage>
</organism>
<dbReference type="GO" id="GO:0016787">
    <property type="term" value="F:hydrolase activity"/>
    <property type="evidence" value="ECO:0007669"/>
    <property type="project" value="InterPro"/>
</dbReference>
<dbReference type="NCBIfam" id="TIGR01891">
    <property type="entry name" value="amidohydrolases"/>
    <property type="match status" value="1"/>
</dbReference>
<dbReference type="InterPro" id="IPR017439">
    <property type="entry name" value="Amidohydrolase"/>
</dbReference>
<dbReference type="AlphaFoldDB" id="A0A382LAM2"/>
<gene>
    <name evidence="1" type="ORF">METZ01_LOCUS285937</name>
</gene>
<dbReference type="PANTHER" id="PTHR11014">
    <property type="entry name" value="PEPTIDASE M20 FAMILY MEMBER"/>
    <property type="match status" value="1"/>
</dbReference>
<dbReference type="Pfam" id="PF01546">
    <property type="entry name" value="Peptidase_M20"/>
    <property type="match status" value="1"/>
</dbReference>
<dbReference type="Gene3D" id="3.40.630.10">
    <property type="entry name" value="Zn peptidases"/>
    <property type="match status" value="1"/>
</dbReference>
<dbReference type="PANTHER" id="PTHR11014:SF63">
    <property type="entry name" value="METALLOPEPTIDASE, PUTATIVE (AFU_ORTHOLOGUE AFUA_6G09600)-RELATED"/>
    <property type="match status" value="1"/>
</dbReference>
<reference evidence="1" key="1">
    <citation type="submission" date="2018-05" db="EMBL/GenBank/DDBJ databases">
        <authorList>
            <person name="Lanie J.A."/>
            <person name="Ng W.-L."/>
            <person name="Kazmierczak K.M."/>
            <person name="Andrzejewski T.M."/>
            <person name="Davidsen T.M."/>
            <person name="Wayne K.J."/>
            <person name="Tettelin H."/>
            <person name="Glass J.I."/>
            <person name="Rusch D."/>
            <person name="Podicherti R."/>
            <person name="Tsui H.-C.T."/>
            <person name="Winkler M.E."/>
        </authorList>
    </citation>
    <scope>NUCLEOTIDE SEQUENCE</scope>
</reference>
<sequence length="164" mass="17837">MIKGSIREISGPIVKLRRQLHSIPEIAFNEKRTSSLISKHLLESGLEVIGGIGKTGVIGIIEGSNPGKTLMIRADIDALPLEEKTELPFSSTNGNMHACGHDGHTAIALMTARAISKLTDIFNGKIVFVFQPAEEIVAGAKEMINESLLETYQPDRVIGLHIWN</sequence>
<feature type="non-terminal residue" evidence="1">
    <location>
        <position position="164"/>
    </location>
</feature>
<evidence type="ECO:0008006" key="2">
    <source>
        <dbReference type="Google" id="ProtNLM"/>
    </source>
</evidence>
<proteinExistence type="predicted"/>
<protein>
    <recommendedName>
        <fullName evidence="2">Peptidase M20 dimerisation domain-containing protein</fullName>
    </recommendedName>
</protein>
<evidence type="ECO:0000313" key="1">
    <source>
        <dbReference type="EMBL" id="SVC33083.1"/>
    </source>
</evidence>